<keyword evidence="2" id="KW-0614">Plasmid</keyword>
<reference evidence="2 3" key="1">
    <citation type="submission" date="2022-12" db="EMBL/GenBank/DDBJ databases">
        <title>Hymenobacter canadensis sp. nov. isolated from lake water of the Cambridge Bay, Canada.</title>
        <authorList>
            <person name="Kim W.H."/>
            <person name="Lee Y.M."/>
        </authorList>
    </citation>
    <scope>NUCLEOTIDE SEQUENCE [LARGE SCALE GENOMIC DNA]</scope>
    <source>
        <strain evidence="2 3">PAMC 29467</strain>
        <plasmid evidence="2 3">unnamed2</plasmid>
    </source>
</reference>
<keyword evidence="1" id="KW-0472">Membrane</keyword>
<keyword evidence="1" id="KW-1133">Transmembrane helix</keyword>
<keyword evidence="1" id="KW-0812">Transmembrane</keyword>
<organism evidence="2 3">
    <name type="scientific">Hymenobacter canadensis</name>
    <dbReference type="NCBI Taxonomy" id="2999067"/>
    <lineage>
        <taxon>Bacteria</taxon>
        <taxon>Pseudomonadati</taxon>
        <taxon>Bacteroidota</taxon>
        <taxon>Cytophagia</taxon>
        <taxon>Cytophagales</taxon>
        <taxon>Hymenobacteraceae</taxon>
        <taxon>Hymenobacter</taxon>
    </lineage>
</organism>
<protein>
    <submittedName>
        <fullName evidence="2">Uncharacterized protein</fullName>
    </submittedName>
</protein>
<evidence type="ECO:0000313" key="3">
    <source>
        <dbReference type="Proteomes" id="UP001211005"/>
    </source>
</evidence>
<dbReference type="Proteomes" id="UP001211005">
    <property type="component" value="Plasmid unnamed2"/>
</dbReference>
<sequence>MAYLLVVALSAPFLVTWGAPKPWWAKAVIFLGSYPLDLATTKEGYFLAALCINALGWGVLATGVWGLVKRLFVTRQSQAAR</sequence>
<dbReference type="EMBL" id="CP114769">
    <property type="protein sequence ID" value="WBA44353.1"/>
    <property type="molecule type" value="Genomic_DNA"/>
</dbReference>
<gene>
    <name evidence="2" type="ORF">O3303_21340</name>
</gene>
<name>A0ABY7LVE9_9BACT</name>
<evidence type="ECO:0000313" key="2">
    <source>
        <dbReference type="EMBL" id="WBA44353.1"/>
    </source>
</evidence>
<evidence type="ECO:0000256" key="1">
    <source>
        <dbReference type="SAM" id="Phobius"/>
    </source>
</evidence>
<accession>A0ABY7LVE9</accession>
<dbReference type="RefSeq" id="WP_269562371.1">
    <property type="nucleotide sequence ID" value="NZ_CP114769.1"/>
</dbReference>
<feature type="transmembrane region" description="Helical" evidence="1">
    <location>
        <begin position="45"/>
        <end position="68"/>
    </location>
</feature>
<keyword evidence="3" id="KW-1185">Reference proteome</keyword>
<proteinExistence type="predicted"/>
<geneLocation type="plasmid" evidence="2 3">
    <name>unnamed2</name>
</geneLocation>